<accession>A0A6S6SSF5</accession>
<gene>
    <name evidence="1" type="ORF">HELGO_WM33699</name>
</gene>
<reference evidence="1" key="1">
    <citation type="submission" date="2020-01" db="EMBL/GenBank/DDBJ databases">
        <authorList>
            <person name="Meier V. D."/>
            <person name="Meier V D."/>
        </authorList>
    </citation>
    <scope>NUCLEOTIDE SEQUENCE</scope>
    <source>
        <strain evidence="1">HLG_WM_MAG_05</strain>
    </source>
</reference>
<evidence type="ECO:0000313" key="1">
    <source>
        <dbReference type="EMBL" id="CAA6806174.1"/>
    </source>
</evidence>
<sequence>MSIKTIRLDISSDIFDKVMFILENLPKNKVKFSLEKRKEESQDKEKSLVEFFQNSPLVDAVSLERDQEVYQGRIEF</sequence>
<name>A0A6S6SSF5_9BACT</name>
<protein>
    <submittedName>
        <fullName evidence="1">Uncharacterized protein</fullName>
    </submittedName>
</protein>
<dbReference type="EMBL" id="CACVAU010000020">
    <property type="protein sequence ID" value="CAA6806174.1"/>
    <property type="molecule type" value="Genomic_DNA"/>
</dbReference>
<dbReference type="AlphaFoldDB" id="A0A6S6SSF5"/>
<proteinExistence type="predicted"/>
<organism evidence="1">
    <name type="scientific">uncultured Sulfurovum sp</name>
    <dbReference type="NCBI Taxonomy" id="269237"/>
    <lineage>
        <taxon>Bacteria</taxon>
        <taxon>Pseudomonadati</taxon>
        <taxon>Campylobacterota</taxon>
        <taxon>Epsilonproteobacteria</taxon>
        <taxon>Campylobacterales</taxon>
        <taxon>Sulfurovaceae</taxon>
        <taxon>Sulfurovum</taxon>
        <taxon>environmental samples</taxon>
    </lineage>
</organism>